<dbReference type="Proteomes" id="UP000248724">
    <property type="component" value="Unassembled WGS sequence"/>
</dbReference>
<organism evidence="3 4">
    <name type="scientific">Candidatus Aeolococcus gillhamiae</name>
    <dbReference type="NCBI Taxonomy" id="3127015"/>
    <lineage>
        <taxon>Bacteria</taxon>
        <taxon>Bacillati</taxon>
        <taxon>Candidatus Dormiibacterota</taxon>
        <taxon>Candidatus Dormibacteria</taxon>
        <taxon>Candidatus Aeolococcales</taxon>
        <taxon>Candidatus Aeolococcaceae</taxon>
        <taxon>Candidatus Aeolococcus</taxon>
    </lineage>
</organism>
<protein>
    <submittedName>
        <fullName evidence="3">Sporulation initiation inhibitor Soj</fullName>
    </submittedName>
</protein>
<dbReference type="InterPro" id="IPR027417">
    <property type="entry name" value="P-loop_NTPase"/>
</dbReference>
<dbReference type="CDD" id="cd02042">
    <property type="entry name" value="ParAB_family"/>
    <property type="match status" value="1"/>
</dbReference>
<gene>
    <name evidence="3" type="ORF">DLM65_00170</name>
</gene>
<evidence type="ECO:0000259" key="2">
    <source>
        <dbReference type="Pfam" id="PF13614"/>
    </source>
</evidence>
<dbReference type="InterPro" id="IPR050678">
    <property type="entry name" value="DNA_Partitioning_ATPase"/>
</dbReference>
<evidence type="ECO:0000256" key="1">
    <source>
        <dbReference type="ARBA" id="ARBA00006976"/>
    </source>
</evidence>
<dbReference type="InterPro" id="IPR025669">
    <property type="entry name" value="AAA_dom"/>
</dbReference>
<dbReference type="PRINTS" id="PR00091">
    <property type="entry name" value="NITROGNASEII"/>
</dbReference>
<dbReference type="FunFam" id="3.40.50.300:FF:000285">
    <property type="entry name" value="Sporulation initiation inhibitor Soj"/>
    <property type="match status" value="1"/>
</dbReference>
<evidence type="ECO:0000313" key="4">
    <source>
        <dbReference type="Proteomes" id="UP000248724"/>
    </source>
</evidence>
<comment type="caution">
    <text evidence="3">The sequence shown here is derived from an EMBL/GenBank/DDBJ whole genome shotgun (WGS) entry which is preliminary data.</text>
</comment>
<dbReference type="EMBL" id="QHBU01000005">
    <property type="protein sequence ID" value="PZR84298.1"/>
    <property type="molecule type" value="Genomic_DNA"/>
</dbReference>
<dbReference type="PANTHER" id="PTHR13696:SF52">
    <property type="entry name" value="PARA FAMILY PROTEIN CT_582"/>
    <property type="match status" value="1"/>
</dbReference>
<feature type="domain" description="AAA" evidence="2">
    <location>
        <begin position="8"/>
        <end position="180"/>
    </location>
</feature>
<dbReference type="PANTHER" id="PTHR13696">
    <property type="entry name" value="P-LOOP CONTAINING NUCLEOSIDE TRIPHOSPHATE HYDROLASE"/>
    <property type="match status" value="1"/>
</dbReference>
<name>A0A2W6AG65_9BACT</name>
<feature type="non-terminal residue" evidence="3">
    <location>
        <position position="256"/>
    </location>
</feature>
<evidence type="ECO:0000313" key="3">
    <source>
        <dbReference type="EMBL" id="PZR84298.1"/>
    </source>
</evidence>
<dbReference type="Gene3D" id="3.40.50.300">
    <property type="entry name" value="P-loop containing nucleotide triphosphate hydrolases"/>
    <property type="match status" value="1"/>
</dbReference>
<reference evidence="3 4" key="1">
    <citation type="journal article" date="2017" name="Nature">
        <title>Atmospheric trace gases support primary production in Antarctic desert surface soil.</title>
        <authorList>
            <person name="Ji M."/>
            <person name="Greening C."/>
            <person name="Vanwonterghem I."/>
            <person name="Carere C.R."/>
            <person name="Bay S.K."/>
            <person name="Steen J.A."/>
            <person name="Montgomery K."/>
            <person name="Lines T."/>
            <person name="Beardall J."/>
            <person name="van Dorst J."/>
            <person name="Snape I."/>
            <person name="Stott M.B."/>
            <person name="Hugenholtz P."/>
            <person name="Ferrari B.C."/>
        </authorList>
    </citation>
    <scope>NUCLEOTIDE SEQUENCE [LARGE SCALE GENOMIC DNA]</scope>
    <source>
        <strain evidence="3">RRmetagenome_bin12</strain>
    </source>
</reference>
<dbReference type="AlphaFoldDB" id="A0A2W6AG65"/>
<accession>A0A2W6AG65</accession>
<comment type="similarity">
    <text evidence="1">Belongs to the ParA family.</text>
</comment>
<dbReference type="Pfam" id="PF13614">
    <property type="entry name" value="AAA_31"/>
    <property type="match status" value="1"/>
</dbReference>
<dbReference type="SUPFAM" id="SSF52540">
    <property type="entry name" value="P-loop containing nucleoside triphosphate hydrolases"/>
    <property type="match status" value="1"/>
</dbReference>
<proteinExistence type="inferred from homology"/>
<sequence>MRTVVPHVLAVANQKGGVGKTTTTINVGSALAVMGRRVLVVDIDPQANATSGLGVDRSAVETTSYDVMIGGRPIADARISTVVEGLDLVPADLSLAGAEIEMIELPMRERRLALAVEAVDDVDYVLIDCPPSLGLLTVNAAVAAQALLVPIQCEFYALEGLGLLTHTLALLRRELNPGLRVAGIVMTLFDGRLALAHQVVDEVRARFADDLLSPLIPRNVRLSEAPSHGVPVDLYDPTCRGAVAYAELAANLDARL</sequence>